<reference evidence="2 3" key="1">
    <citation type="submission" date="2020-07" db="EMBL/GenBank/DDBJ databases">
        <authorList>
            <person name="Feng H."/>
        </authorList>
    </citation>
    <scope>NUCLEOTIDE SEQUENCE [LARGE SCALE GENOMIC DNA]</scope>
    <source>
        <strain evidence="3">s-10</strain>
    </source>
</reference>
<name>A0A7W2A8K7_9BACL</name>
<organism evidence="2 3">
    <name type="scientific">Paenactinomyces guangxiensis</name>
    <dbReference type="NCBI Taxonomy" id="1490290"/>
    <lineage>
        <taxon>Bacteria</taxon>
        <taxon>Bacillati</taxon>
        <taxon>Bacillota</taxon>
        <taxon>Bacilli</taxon>
        <taxon>Bacillales</taxon>
        <taxon>Thermoactinomycetaceae</taxon>
        <taxon>Paenactinomyces</taxon>
    </lineage>
</organism>
<evidence type="ECO:0008006" key="4">
    <source>
        <dbReference type="Google" id="ProtNLM"/>
    </source>
</evidence>
<feature type="transmembrane region" description="Helical" evidence="1">
    <location>
        <begin position="12"/>
        <end position="30"/>
    </location>
</feature>
<dbReference type="Proteomes" id="UP000535491">
    <property type="component" value="Unassembled WGS sequence"/>
</dbReference>
<evidence type="ECO:0000313" key="2">
    <source>
        <dbReference type="EMBL" id="MBA4494284.1"/>
    </source>
</evidence>
<sequence length="91" mass="10173">MKAWLDGLSPLAIYVIILVLTGIIYKTAFARKLPILKSLVVYVVLALGCLLLALFHYMGLPIIPALFATVILIIITRVRLYYSKRKPSGQQ</sequence>
<proteinExistence type="predicted"/>
<accession>A0A7W2A8K7</accession>
<dbReference type="Pfam" id="PF14036">
    <property type="entry name" value="YlaH"/>
    <property type="match status" value="1"/>
</dbReference>
<keyword evidence="1" id="KW-0812">Transmembrane</keyword>
<keyword evidence="3" id="KW-1185">Reference proteome</keyword>
<protein>
    <recommendedName>
        <fullName evidence="4">YlaH-like protein</fullName>
    </recommendedName>
</protein>
<keyword evidence="1" id="KW-0472">Membrane</keyword>
<dbReference type="EMBL" id="JACEIQ010000006">
    <property type="protein sequence ID" value="MBA4494284.1"/>
    <property type="molecule type" value="Genomic_DNA"/>
</dbReference>
<keyword evidence="1" id="KW-1133">Transmembrane helix</keyword>
<evidence type="ECO:0000313" key="3">
    <source>
        <dbReference type="Proteomes" id="UP000535491"/>
    </source>
</evidence>
<dbReference type="AlphaFoldDB" id="A0A7W2A8K7"/>
<comment type="caution">
    <text evidence="2">The sequence shown here is derived from an EMBL/GenBank/DDBJ whole genome shotgun (WGS) entry which is preliminary data.</text>
</comment>
<dbReference type="InterPro" id="IPR025620">
    <property type="entry name" value="YlaH"/>
</dbReference>
<feature type="transmembrane region" description="Helical" evidence="1">
    <location>
        <begin position="39"/>
        <end position="57"/>
    </location>
</feature>
<gene>
    <name evidence="2" type="ORF">H1191_08195</name>
</gene>
<evidence type="ECO:0000256" key="1">
    <source>
        <dbReference type="SAM" id="Phobius"/>
    </source>
</evidence>
<feature type="transmembrane region" description="Helical" evidence="1">
    <location>
        <begin position="63"/>
        <end position="82"/>
    </location>
</feature>